<evidence type="ECO:0000313" key="9">
    <source>
        <dbReference type="EMBL" id="AZZ65347.1"/>
    </source>
</evidence>
<gene>
    <name evidence="9" type="ORF">DMC14_000880</name>
</gene>
<evidence type="ECO:0000256" key="5">
    <source>
        <dbReference type="ARBA" id="ARBA00023136"/>
    </source>
</evidence>
<protein>
    <recommendedName>
        <fullName evidence="11">Endonuclease/exonuclease/phosphatase domain-containing protein</fullName>
    </recommendedName>
</protein>
<evidence type="ECO:0000256" key="7">
    <source>
        <dbReference type="ARBA" id="ARBA00023288"/>
    </source>
</evidence>
<evidence type="ECO:0000256" key="1">
    <source>
        <dbReference type="ARBA" id="ARBA00004193"/>
    </source>
</evidence>
<name>A0A3Q9V2W0_9BACT</name>
<evidence type="ECO:0000256" key="8">
    <source>
        <dbReference type="SAM" id="Coils"/>
    </source>
</evidence>
<dbReference type="PROSITE" id="PS51257">
    <property type="entry name" value="PROKAR_LIPOPROTEIN"/>
    <property type="match status" value="1"/>
</dbReference>
<organism evidence="9 10">
    <name type="scientific">Metamycoplasma phocicerebrale</name>
    <dbReference type="NCBI Taxonomy" id="142649"/>
    <lineage>
        <taxon>Bacteria</taxon>
        <taxon>Bacillati</taxon>
        <taxon>Mycoplasmatota</taxon>
        <taxon>Mycoplasmoidales</taxon>
        <taxon>Metamycoplasmataceae</taxon>
        <taxon>Metamycoplasma</taxon>
    </lineage>
</organism>
<comment type="subcellular location">
    <subcellularLocation>
        <location evidence="1">Cell membrane</location>
        <topology evidence="1">Lipid-anchor</topology>
    </subcellularLocation>
</comment>
<accession>A0A3Q9V2W0</accession>
<keyword evidence="7" id="KW-0449">Lipoprotein</keyword>
<reference evidence="9" key="1">
    <citation type="submission" date="2019-03" db="EMBL/GenBank/DDBJ databases">
        <title>Draft Sequence and Annotation of the Mycoplasma phocicerebrale Strain 1049T Genome.</title>
        <authorList>
            <person name="Frasca S.Jr."/>
            <person name="Kutish G.F."/>
            <person name="Castellanos Gell J."/>
            <person name="Michaels D.L."/>
            <person name="Brown D.R."/>
        </authorList>
    </citation>
    <scope>NUCLEOTIDE SEQUENCE</scope>
    <source>
        <strain evidence="9">1049</strain>
    </source>
</reference>
<dbReference type="NCBIfam" id="NF045851">
    <property type="entry name" value="mem_nucl_MnuA"/>
    <property type="match status" value="1"/>
</dbReference>
<dbReference type="GO" id="GO:0005886">
    <property type="term" value="C:plasma membrane"/>
    <property type="evidence" value="ECO:0007669"/>
    <property type="project" value="UniProtKB-SubCell"/>
</dbReference>
<evidence type="ECO:0008006" key="11">
    <source>
        <dbReference type="Google" id="ProtNLM"/>
    </source>
</evidence>
<sequence length="646" mass="73942">MDKTKKILLLTSLSITALPLITISCNNEKDNKTTEYEKKYIDIKSELAKNKYKKDIFQKPVEKLNKFLNGITQKQLDKNDPQEIKLLDIKYKEFLKEIEKIIQDQKNQAKKALEDYINELEVKLQTSELRDDQKTDLTKALNTAKNVLNDQSSTKENFELAKNTLQNSYEAILAKPDPQIELKNQAKKALEDYISELEVKLQTSELRDDQKKDLTKALNTAKNVLNDQSSTKENFEWAKNTLQNSYEAILAKPDPQIKLKNQAKKALEDYISELEVKLQTSELRDDQKTDLTSALNTAKNVLNDQSSTKENFELAKNTLQNSYEAILAKPDPNTPQQENSIKWGHWNVLNFTGDDSKQADKTKRIALLAFLEKFDVLGLTEVDRSEGVQKLVDLLNLYGASNKYSFVVSQKLKGDKFKANSAEHVAIIYNKLKVTPVPFDNGNIGYSYTQTFADDFGDSAAQYARPPYGVKFKYNLKPEKKMTFVFAHFDGPGVKKSAGEESYKGMGSFEYRESKQLVNVLDYFDSIDGIQSNIYFGGDTNIKLGKQSTAFAAMKNKYISLFEDKEENKTSLGREKLWSQPYDKMFVKSEFTNQNHFIFNIYKTKTDQRIIDLFTQYNVALSQNDKIWTASVLSDHTYIGSEIIIN</sequence>
<dbReference type="OrthoDB" id="403989at2"/>
<dbReference type="PANTHER" id="PTHR11371">
    <property type="entry name" value="DEOXYRIBONUCLEASE"/>
    <property type="match status" value="1"/>
</dbReference>
<dbReference type="Proteomes" id="UP000256585">
    <property type="component" value="Chromosome"/>
</dbReference>
<evidence type="ECO:0000256" key="2">
    <source>
        <dbReference type="ARBA" id="ARBA00022475"/>
    </source>
</evidence>
<dbReference type="KEGG" id="mphc:DMC14_000880"/>
<keyword evidence="4" id="KW-0677">Repeat</keyword>
<keyword evidence="10" id="KW-1185">Reference proteome</keyword>
<keyword evidence="8" id="KW-0175">Coiled coil</keyword>
<evidence type="ECO:0000313" key="10">
    <source>
        <dbReference type="Proteomes" id="UP000256585"/>
    </source>
</evidence>
<evidence type="ECO:0000256" key="6">
    <source>
        <dbReference type="ARBA" id="ARBA00023139"/>
    </source>
</evidence>
<evidence type="ECO:0000256" key="4">
    <source>
        <dbReference type="ARBA" id="ARBA00022737"/>
    </source>
</evidence>
<proteinExistence type="predicted"/>
<dbReference type="NCBIfam" id="NF033817">
    <property type="entry name" value="Mplas_variab_LP"/>
    <property type="match status" value="1"/>
</dbReference>
<dbReference type="Gene3D" id="3.60.10.10">
    <property type="entry name" value="Endonuclease/exonuclease/phosphatase"/>
    <property type="match status" value="1"/>
</dbReference>
<evidence type="ECO:0000256" key="3">
    <source>
        <dbReference type="ARBA" id="ARBA00022729"/>
    </source>
</evidence>
<keyword evidence="2" id="KW-1003">Cell membrane</keyword>
<keyword evidence="6" id="KW-0564">Palmitate</keyword>
<dbReference type="EMBL" id="CP033058">
    <property type="protein sequence ID" value="AZZ65347.1"/>
    <property type="molecule type" value="Genomic_DNA"/>
</dbReference>
<feature type="coiled-coil region" evidence="8">
    <location>
        <begin position="180"/>
        <end position="207"/>
    </location>
</feature>
<dbReference type="InterPro" id="IPR036691">
    <property type="entry name" value="Endo/exonu/phosph_ase_sf"/>
</dbReference>
<keyword evidence="5" id="KW-0472">Membrane</keyword>
<feature type="coiled-coil region" evidence="8">
    <location>
        <begin position="95"/>
        <end position="130"/>
    </location>
</feature>
<dbReference type="RefSeq" id="WP_116171838.1">
    <property type="nucleotide sequence ID" value="NZ_CP033058.2"/>
</dbReference>
<dbReference type="AlphaFoldDB" id="A0A3Q9V2W0"/>
<dbReference type="InterPro" id="IPR049890">
    <property type="entry name" value="VlpA-F-like_signal"/>
</dbReference>
<dbReference type="SUPFAM" id="SSF56219">
    <property type="entry name" value="DNase I-like"/>
    <property type="match status" value="1"/>
</dbReference>
<keyword evidence="3" id="KW-0732">Signal</keyword>
<dbReference type="PANTHER" id="PTHR11371:SF31">
    <property type="entry name" value="EXTRACELLULAR NUCLEASE"/>
    <property type="match status" value="1"/>
</dbReference>